<protein>
    <submittedName>
        <fullName evidence="2">DEBR0S6_04940g1_1</fullName>
    </submittedName>
</protein>
<name>A0A7D9H2K3_DEKBR</name>
<accession>A0A7D9H2K3</accession>
<proteinExistence type="predicted"/>
<dbReference type="EMBL" id="CABFWN010000006">
    <property type="protein sequence ID" value="VUG19982.1"/>
    <property type="molecule type" value="Genomic_DNA"/>
</dbReference>
<keyword evidence="3" id="KW-1185">Reference proteome</keyword>
<evidence type="ECO:0000313" key="3">
    <source>
        <dbReference type="Proteomes" id="UP000478008"/>
    </source>
</evidence>
<dbReference type="AlphaFoldDB" id="A0A7D9H2K3"/>
<feature type="compositionally biased region" description="Low complexity" evidence="1">
    <location>
        <begin position="234"/>
        <end position="247"/>
    </location>
</feature>
<organism evidence="2 3">
    <name type="scientific">Dekkera bruxellensis</name>
    <name type="common">Brettanomyces custersii</name>
    <dbReference type="NCBI Taxonomy" id="5007"/>
    <lineage>
        <taxon>Eukaryota</taxon>
        <taxon>Fungi</taxon>
        <taxon>Dikarya</taxon>
        <taxon>Ascomycota</taxon>
        <taxon>Saccharomycotina</taxon>
        <taxon>Pichiomycetes</taxon>
        <taxon>Pichiales</taxon>
        <taxon>Pichiaceae</taxon>
        <taxon>Brettanomyces</taxon>
    </lineage>
</organism>
<dbReference type="Proteomes" id="UP000478008">
    <property type="component" value="Unassembled WGS sequence"/>
</dbReference>
<feature type="region of interest" description="Disordered" evidence="1">
    <location>
        <begin position="160"/>
        <end position="260"/>
    </location>
</feature>
<sequence>MSSVSSKSKLNFPQAGNIELSDVVHDLEQYLSVPKTINYSQFPPFVVKALCDDCSVLSCGCLISEKLANELSTHSKEFVCPQCHNTDVYLLNVCTTIRSLVKYVHGLKDLLVYEKDSNSENAKESSVSEHEYQQKQHKVTFLSAFNEVFAEINSGSRIEDYKKDGYNSMNTQSSSYSSRECGRQSNGPISYKDRRLQGEQQAQQSIASTSPGSNFTPSSLHSLSRQRTKNSFPTSNLTKLLTSSSNNDKVGLKKNQGRPQSMDASKELIYGKNFPFFRKLFQYRLHHSKFFPRSKLFIGTSISPDLKHLALLTERKFEVYSLDPDKPDQCPKLYCCGKSNGEYGSDYSDHHVISDEEVVRNSNFTESPGLALEALTKWEHHSCKISKNILVIAGSRGFLRIHDLSFRGRCIFTYQCKFPIRCMDMSPDGKFISIGITGKDKYTLVEQAFVILLRLDFDDSTDVESANVSLTSSNKAIYKLFHPAEDHANNGESNSTNTLSTFQTSQGVHVGLRLIAFPFNLPYRDPINILQFSPNSKMLSVATALESRFLTINITDPNRPILVMKSQRRMDTSLDSEGITDMQFFPDDRIMCITSVASNSVPIVIDTNISSISGPNGIAKPKMLLKVSEVGSTIHKCCVSPRGDAVAYLDRSGTVYIMMCPRMDDSDNKRIVVVTDVANSFTVNESASMRFDSHGYKLYIIDRKGILTISDFTAGTVEDQSVTRCKIIT</sequence>
<gene>
    <name evidence="2" type="primary">PTR3</name>
    <name evidence="2" type="ORF">DEBR0S6_04940G</name>
</gene>
<evidence type="ECO:0000256" key="1">
    <source>
        <dbReference type="SAM" id="MobiDB-lite"/>
    </source>
</evidence>
<dbReference type="SUPFAM" id="SSF69322">
    <property type="entry name" value="Tricorn protease domain 2"/>
    <property type="match status" value="1"/>
</dbReference>
<reference evidence="2 3" key="1">
    <citation type="submission" date="2019-07" db="EMBL/GenBank/DDBJ databases">
        <authorList>
            <person name="Friedrich A."/>
            <person name="Schacherer J."/>
        </authorList>
    </citation>
    <scope>NUCLEOTIDE SEQUENCE [LARGE SCALE GENOMIC DNA]</scope>
</reference>
<dbReference type="Gene3D" id="2.130.10.10">
    <property type="entry name" value="YVTN repeat-like/Quinoprotein amine dehydrogenase"/>
    <property type="match status" value="1"/>
</dbReference>
<dbReference type="InterPro" id="IPR015943">
    <property type="entry name" value="WD40/YVTN_repeat-like_dom_sf"/>
</dbReference>
<evidence type="ECO:0000313" key="2">
    <source>
        <dbReference type="EMBL" id="VUG19982.1"/>
    </source>
</evidence>
<feature type="compositionally biased region" description="Polar residues" evidence="1">
    <location>
        <begin position="198"/>
        <end position="233"/>
    </location>
</feature>